<dbReference type="Gene3D" id="3.40.50.1000">
    <property type="entry name" value="HAD superfamily/HAD-like"/>
    <property type="match status" value="1"/>
</dbReference>
<dbReference type="InterPro" id="IPR036412">
    <property type="entry name" value="HAD-like_sf"/>
</dbReference>
<protein>
    <submittedName>
        <fullName evidence="1">Uu.00g049630.m01.CDS01</fullName>
    </submittedName>
</protein>
<keyword evidence="2" id="KW-1185">Reference proteome</keyword>
<evidence type="ECO:0000313" key="1">
    <source>
        <dbReference type="EMBL" id="CAJ2502110.1"/>
    </source>
</evidence>
<dbReference type="AlphaFoldDB" id="A0AAI8YET1"/>
<dbReference type="SUPFAM" id="SSF56784">
    <property type="entry name" value="HAD-like"/>
    <property type="match status" value="1"/>
</dbReference>
<sequence length="614" mass="68567">MDGIRQPAIILTIGVSEIYENDLENDLFNELRGDLDSARFSFYEVSNVIAEVVPGGLKVFPLLSERMKAHWRKMAIRKIHAECLAAERTAIVAGYSKLWPGQSKLISLTQDETAMYTHVLYLNVSAPDFSCYHRKDTEIKERQYRQRGALRKACYENGILFWSVSPESVFSGKIGKVPKVILDFHQHIHGPKSSRAWERKLEDIVNAGSVQKDTYLVVDTDKTLTGTSTCLMLDPWMSKEPWGTSPLETLFSGPLGYIDAAFRQAALFYEEVVGFNDLCDDFKIIVQPDFISFLRRMAKEGDVGIVFCDSSATALPSKIVSSPSEKPQIVERLRKFHRMYVWALGDTAFDLPMLKQADRAIVMVGEEKERCKLTDQRLPWAIEGEGLEACQILLPKTVTPWLDTTKLPIVDIDDPKLIARNKHAVKLLAGFGLTGSAQYEAYRRIGWYLATEYLAAIIGTDYVEGTKEYRFPHEEETWVVAVVSWAEVLAKNMAKGVLQAMPRATLVRASTTHSIAENNSSTNRRTIVFVDAHMNSGVTIEMHVLSARARYPHARIVIVAGVVRAPALSRFRGLGDKYEETSTLVFGSPTPGGMIGPWGHLLITARGGGGGDEI</sequence>
<organism evidence="1 2">
    <name type="scientific">Anthostomella pinea</name>
    <dbReference type="NCBI Taxonomy" id="933095"/>
    <lineage>
        <taxon>Eukaryota</taxon>
        <taxon>Fungi</taxon>
        <taxon>Dikarya</taxon>
        <taxon>Ascomycota</taxon>
        <taxon>Pezizomycotina</taxon>
        <taxon>Sordariomycetes</taxon>
        <taxon>Xylariomycetidae</taxon>
        <taxon>Xylariales</taxon>
        <taxon>Xylariaceae</taxon>
        <taxon>Anthostomella</taxon>
    </lineage>
</organism>
<comment type="caution">
    <text evidence="1">The sequence shown here is derived from an EMBL/GenBank/DDBJ whole genome shotgun (WGS) entry which is preliminary data.</text>
</comment>
<reference evidence="1" key="1">
    <citation type="submission" date="2023-10" db="EMBL/GenBank/DDBJ databases">
        <authorList>
            <person name="Hackl T."/>
        </authorList>
    </citation>
    <scope>NUCLEOTIDE SEQUENCE</scope>
</reference>
<dbReference type="EMBL" id="CAUWAG010000003">
    <property type="protein sequence ID" value="CAJ2502110.1"/>
    <property type="molecule type" value="Genomic_DNA"/>
</dbReference>
<proteinExistence type="predicted"/>
<dbReference type="Proteomes" id="UP001295740">
    <property type="component" value="Unassembled WGS sequence"/>
</dbReference>
<evidence type="ECO:0000313" key="2">
    <source>
        <dbReference type="Proteomes" id="UP001295740"/>
    </source>
</evidence>
<dbReference type="InterPro" id="IPR023214">
    <property type="entry name" value="HAD_sf"/>
</dbReference>
<name>A0AAI8YET1_9PEZI</name>
<accession>A0AAI8YET1</accession>
<gene>
    <name evidence="1" type="ORF">KHLLAP_LOCUS2578</name>
</gene>